<evidence type="ECO:0000313" key="2">
    <source>
        <dbReference type="Proteomes" id="UP001377168"/>
    </source>
</evidence>
<keyword evidence="2" id="KW-1185">Reference proteome</keyword>
<dbReference type="EMBL" id="JBBKAJ010000022">
    <property type="protein sequence ID" value="MEJ8639118.1"/>
    <property type="molecule type" value="Genomic_DNA"/>
</dbReference>
<proteinExistence type="predicted"/>
<evidence type="ECO:0000313" key="1">
    <source>
        <dbReference type="EMBL" id="MEJ8639118.1"/>
    </source>
</evidence>
<gene>
    <name evidence="1" type="ORF">WKI67_37805</name>
</gene>
<name>A0ACC6Q6B4_9ACTN</name>
<dbReference type="Proteomes" id="UP001377168">
    <property type="component" value="Unassembled WGS sequence"/>
</dbReference>
<protein>
    <submittedName>
        <fullName evidence="1">DUF6397 family protein</fullName>
    </submittedName>
</protein>
<sequence length="314" mass="34826">MTMQDTTRQEAATRTLAPGRAAGELELKRTEFDLAVQLGHIRITAGASGGPPRVDHEEIARLRTAEGFPDALRERVRTVGTVEGAELLSITPARFTRLARTGHVTPIRFYLNRYRAVVWLYLAEELLGFARAHPALLTGRTPPALRSLLEEGEDRRARNWRGRRLGMLLRATADPWERAAAIASVLDAVTVAEVVTDPYERSRLRVLRPELVPARPESPSAHAVVERLLQADHPDEILWHRVNLSQAVREARESCPAPRPAARTGQSALASRAGQSALAPQAVPRVVHPLRKHRSPYGRGLLRRLRLRRPGAVG</sequence>
<accession>A0ACC6Q6B4</accession>
<organism evidence="1 2">
    <name type="scientific">Streptomyces achmelvichensis</name>
    <dbReference type="NCBI Taxonomy" id="3134111"/>
    <lineage>
        <taxon>Bacteria</taxon>
        <taxon>Bacillati</taxon>
        <taxon>Actinomycetota</taxon>
        <taxon>Actinomycetes</taxon>
        <taxon>Kitasatosporales</taxon>
        <taxon>Streptomycetaceae</taxon>
        <taxon>Streptomyces</taxon>
    </lineage>
</organism>
<comment type="caution">
    <text evidence="1">The sequence shown here is derived from an EMBL/GenBank/DDBJ whole genome shotgun (WGS) entry which is preliminary data.</text>
</comment>
<reference evidence="1" key="1">
    <citation type="submission" date="2024-03" db="EMBL/GenBank/DDBJ databases">
        <title>Novel Streptomyces species of biotechnological and ecological value are a feature of Machair soil.</title>
        <authorList>
            <person name="Prole J.R."/>
            <person name="Goodfellow M."/>
            <person name="Allenby N."/>
            <person name="Ward A.C."/>
        </authorList>
    </citation>
    <scope>NUCLEOTIDE SEQUENCE</scope>
    <source>
        <strain evidence="1">MS2.AVA.5</strain>
    </source>
</reference>